<gene>
    <name evidence="1" type="ORF">PGTUg99_024255</name>
</gene>
<dbReference type="AlphaFoldDB" id="A0A5B0P587"/>
<organism evidence="1 2">
    <name type="scientific">Puccinia graminis f. sp. tritici</name>
    <dbReference type="NCBI Taxonomy" id="56615"/>
    <lineage>
        <taxon>Eukaryota</taxon>
        <taxon>Fungi</taxon>
        <taxon>Dikarya</taxon>
        <taxon>Basidiomycota</taxon>
        <taxon>Pucciniomycotina</taxon>
        <taxon>Pucciniomycetes</taxon>
        <taxon>Pucciniales</taxon>
        <taxon>Pucciniaceae</taxon>
        <taxon>Puccinia</taxon>
    </lineage>
</organism>
<proteinExistence type="predicted"/>
<dbReference type="Proteomes" id="UP000325313">
    <property type="component" value="Unassembled WGS sequence"/>
</dbReference>
<sequence>MPSFAQIYVVGGTEEVQTRAYQSGSDLDEGILATLQQFMHENNSYAQFYRSVAPRIALRVNPPPPAGFTNL</sequence>
<comment type="caution">
    <text evidence="1">The sequence shown here is derived from an EMBL/GenBank/DDBJ whole genome shotgun (WGS) entry which is preliminary data.</text>
</comment>
<name>A0A5B0P587_PUCGR</name>
<protein>
    <submittedName>
        <fullName evidence="1">Uncharacterized protein</fullName>
    </submittedName>
</protein>
<dbReference type="EMBL" id="VDEP01000371">
    <property type="protein sequence ID" value="KAA1095700.1"/>
    <property type="molecule type" value="Genomic_DNA"/>
</dbReference>
<reference evidence="1 2" key="1">
    <citation type="submission" date="2019-05" db="EMBL/GenBank/DDBJ databases">
        <title>Emergence of the Ug99 lineage of the wheat stem rust pathogen through somatic hybridization.</title>
        <authorList>
            <person name="Li F."/>
            <person name="Upadhyaya N.M."/>
            <person name="Sperschneider J."/>
            <person name="Matny O."/>
            <person name="Nguyen-Phuc H."/>
            <person name="Mago R."/>
            <person name="Raley C."/>
            <person name="Miller M.E."/>
            <person name="Silverstein K.A.T."/>
            <person name="Henningsen E."/>
            <person name="Hirsch C.D."/>
            <person name="Visser B."/>
            <person name="Pretorius Z.A."/>
            <person name="Steffenson B.J."/>
            <person name="Schwessinger B."/>
            <person name="Dodds P.N."/>
            <person name="Figueroa M."/>
        </authorList>
    </citation>
    <scope>NUCLEOTIDE SEQUENCE [LARGE SCALE GENOMIC DNA]</scope>
    <source>
        <strain evidence="1 2">Ug99</strain>
    </source>
</reference>
<accession>A0A5B0P587</accession>
<evidence type="ECO:0000313" key="2">
    <source>
        <dbReference type="Proteomes" id="UP000325313"/>
    </source>
</evidence>
<evidence type="ECO:0000313" key="1">
    <source>
        <dbReference type="EMBL" id="KAA1095700.1"/>
    </source>
</evidence>